<evidence type="ECO:0000256" key="6">
    <source>
        <dbReference type="ARBA" id="ARBA00022847"/>
    </source>
</evidence>
<reference evidence="15 16" key="1">
    <citation type="submission" date="2018-10" db="EMBL/GenBank/DDBJ databases">
        <title>Genomic Encyclopedia of Type Strains, Phase IV (KMG-IV): sequencing the most valuable type-strain genomes for metagenomic binning, comparative biology and taxonomic classification.</title>
        <authorList>
            <person name="Goeker M."/>
        </authorList>
    </citation>
    <scope>NUCLEOTIDE SEQUENCE [LARGE SCALE GENOMIC DNA]</scope>
    <source>
        <strain evidence="15 16">DSM 22008</strain>
    </source>
</reference>
<comment type="caution">
    <text evidence="15">The sequence shown here is derived from an EMBL/GenBank/DDBJ whole genome shotgun (WGS) entry which is preliminary data.</text>
</comment>
<accession>A0A420WM12</accession>
<feature type="transmembrane region" description="Helical" evidence="14">
    <location>
        <begin position="6"/>
        <end position="25"/>
    </location>
</feature>
<dbReference type="InterPro" id="IPR001734">
    <property type="entry name" value="Na/solute_symporter"/>
</dbReference>
<keyword evidence="16" id="KW-1185">Reference proteome</keyword>
<keyword evidence="8 14" id="KW-0915">Sodium</keyword>
<comment type="similarity">
    <text evidence="2 13">Belongs to the sodium:solute symporter (SSF) (TC 2.A.21) family.</text>
</comment>
<dbReference type="PANTHER" id="PTHR48086:SF3">
    <property type="entry name" value="SODIUM_PROLINE SYMPORTER"/>
    <property type="match status" value="1"/>
</dbReference>
<keyword evidence="10 14" id="KW-0472">Membrane</keyword>
<dbReference type="GO" id="GO:0005886">
    <property type="term" value="C:plasma membrane"/>
    <property type="evidence" value="ECO:0007669"/>
    <property type="project" value="UniProtKB-SubCell"/>
</dbReference>
<evidence type="ECO:0000256" key="10">
    <source>
        <dbReference type="ARBA" id="ARBA00023136"/>
    </source>
</evidence>
<evidence type="ECO:0000256" key="11">
    <source>
        <dbReference type="ARBA" id="ARBA00023201"/>
    </source>
</evidence>
<evidence type="ECO:0000256" key="9">
    <source>
        <dbReference type="ARBA" id="ARBA00023065"/>
    </source>
</evidence>
<keyword evidence="4" id="KW-1003">Cell membrane</keyword>
<dbReference type="InterPro" id="IPR011851">
    <property type="entry name" value="Na/Pro_symporter"/>
</dbReference>
<dbReference type="AlphaFoldDB" id="A0A420WM12"/>
<evidence type="ECO:0000256" key="13">
    <source>
        <dbReference type="RuleBase" id="RU362091"/>
    </source>
</evidence>
<evidence type="ECO:0000313" key="15">
    <source>
        <dbReference type="EMBL" id="RKQ72019.1"/>
    </source>
</evidence>
<feature type="transmembrane region" description="Helical" evidence="14">
    <location>
        <begin position="196"/>
        <end position="219"/>
    </location>
</feature>
<feature type="transmembrane region" description="Helical" evidence="14">
    <location>
        <begin position="320"/>
        <end position="348"/>
    </location>
</feature>
<feature type="transmembrane region" description="Helical" evidence="14">
    <location>
        <begin position="369"/>
        <end position="387"/>
    </location>
</feature>
<keyword evidence="3 14" id="KW-0813">Transport</keyword>
<protein>
    <recommendedName>
        <fullName evidence="14">Sodium/proline symporter</fullName>
    </recommendedName>
    <alternativeName>
        <fullName evidence="14">Proline permease</fullName>
    </alternativeName>
</protein>
<keyword evidence="9 14" id="KW-0406">Ion transport</keyword>
<dbReference type="InterPro" id="IPR050277">
    <property type="entry name" value="Sodium:Solute_Symporter"/>
</dbReference>
<dbReference type="InParanoid" id="A0A420WM12"/>
<evidence type="ECO:0000256" key="4">
    <source>
        <dbReference type="ARBA" id="ARBA00022475"/>
    </source>
</evidence>
<evidence type="ECO:0000256" key="5">
    <source>
        <dbReference type="ARBA" id="ARBA00022692"/>
    </source>
</evidence>
<dbReference type="Proteomes" id="UP000282211">
    <property type="component" value="Unassembled WGS sequence"/>
</dbReference>
<evidence type="ECO:0000256" key="3">
    <source>
        <dbReference type="ARBA" id="ARBA00022448"/>
    </source>
</evidence>
<sequence>MSSTSIVLVTLIAYKVLLLGIGFWASRRVASADDFFLAGKARGQGLGPWVAGLSYAASTSSAWVLLGFTGAVYSQGVVALWLIPGIFGGYLMSWLVMGPRLNAETAARGHLTIIDFITADIGAKWKRIIGPICAFMVLFCFVFYISSQFQAAGNALTEVFGMSSVEAIIIGALVIVVYCLFGGFLAASVTDALQALVMMAACVLVPIAAVQASGGLGAVVETLHQNEPKAYFSFAGGAAGMAGLGLVMGLFGTGLGALGQPQLLNRIMSVRSQAERRQGAAITILWGVVIYSGLICLAFAGRASGIETGTEGLFFAAAKAFLPAVLAGIVTAAVLSAVMSTVDSLLLAAASAVSHDMGATYREPKGALFFGRLAMVGIAVLAVLMTLYLPKDIFSRVLFSWVALGAAFGPVVLTKCLGLRSGGAAMCAAILVGFFTAVISANVQGPVAEIIEKWGSWGLGLIILYIGHARTKRAEI</sequence>
<dbReference type="Gene3D" id="1.20.1730.10">
    <property type="entry name" value="Sodium/glucose cotransporter"/>
    <property type="match status" value="1"/>
</dbReference>
<comment type="subcellular location">
    <subcellularLocation>
        <location evidence="14">Cell inner membrane</location>
        <topology evidence="14">Multi-pass membrane protein</topology>
    </subcellularLocation>
    <subcellularLocation>
        <location evidence="1">Cell membrane</location>
        <topology evidence="1">Multi-pass membrane protein</topology>
    </subcellularLocation>
</comment>
<keyword evidence="5 14" id="KW-0812">Transmembrane</keyword>
<feature type="transmembrane region" description="Helical" evidence="14">
    <location>
        <begin position="46"/>
        <end position="66"/>
    </location>
</feature>
<dbReference type="OrthoDB" id="9789704at2"/>
<keyword evidence="14" id="KW-0029">Amino-acid transport</keyword>
<dbReference type="EMBL" id="RBII01000001">
    <property type="protein sequence ID" value="RKQ72019.1"/>
    <property type="molecule type" value="Genomic_DNA"/>
</dbReference>
<feature type="transmembrane region" description="Helical" evidence="14">
    <location>
        <begin position="167"/>
        <end position="189"/>
    </location>
</feature>
<evidence type="ECO:0000256" key="1">
    <source>
        <dbReference type="ARBA" id="ARBA00004651"/>
    </source>
</evidence>
<comment type="function">
    <text evidence="14">Catalyzes the sodium-dependent uptake of extracellular L-proline.</text>
</comment>
<name>A0A420WM12_9PROT</name>
<keyword evidence="14" id="KW-0997">Cell inner membrane</keyword>
<dbReference type="GO" id="GO:0005298">
    <property type="term" value="F:proline:sodium symporter activity"/>
    <property type="evidence" value="ECO:0007669"/>
    <property type="project" value="UniProtKB-UniRule"/>
</dbReference>
<keyword evidence="7 14" id="KW-1133">Transmembrane helix</keyword>
<dbReference type="GO" id="GO:0015824">
    <property type="term" value="P:proline transport"/>
    <property type="evidence" value="ECO:0007669"/>
    <property type="project" value="UniProtKB-UniRule"/>
</dbReference>
<keyword evidence="6 14" id="KW-0769">Symport</keyword>
<dbReference type="InterPro" id="IPR038377">
    <property type="entry name" value="Na/Glc_symporter_sf"/>
</dbReference>
<proteinExistence type="inferred from homology"/>
<organism evidence="15 16">
    <name type="scientific">Litorimonas taeanensis</name>
    <dbReference type="NCBI Taxonomy" id="568099"/>
    <lineage>
        <taxon>Bacteria</taxon>
        <taxon>Pseudomonadati</taxon>
        <taxon>Pseudomonadota</taxon>
        <taxon>Alphaproteobacteria</taxon>
        <taxon>Maricaulales</taxon>
        <taxon>Robiginitomaculaceae</taxon>
    </lineage>
</organism>
<feature type="transmembrane region" description="Helical" evidence="14">
    <location>
        <begin position="72"/>
        <end position="92"/>
    </location>
</feature>
<evidence type="ECO:0000256" key="2">
    <source>
        <dbReference type="ARBA" id="ARBA00006434"/>
    </source>
</evidence>
<feature type="transmembrane region" description="Helical" evidence="14">
    <location>
        <begin position="393"/>
        <end position="413"/>
    </location>
</feature>
<keyword evidence="11 14" id="KW-0739">Sodium transport</keyword>
<comment type="catalytic activity">
    <reaction evidence="12">
        <text>L-proline(in) + Na(+)(in) = L-proline(out) + Na(+)(out)</text>
        <dbReference type="Rhea" id="RHEA:28967"/>
        <dbReference type="ChEBI" id="CHEBI:29101"/>
        <dbReference type="ChEBI" id="CHEBI:60039"/>
    </reaction>
</comment>
<evidence type="ECO:0000256" key="12">
    <source>
        <dbReference type="ARBA" id="ARBA00033708"/>
    </source>
</evidence>
<feature type="transmembrane region" description="Helical" evidence="14">
    <location>
        <begin position="425"/>
        <end position="442"/>
    </location>
</feature>
<gene>
    <name evidence="15" type="ORF">DES40_1355</name>
</gene>
<evidence type="ECO:0000313" key="16">
    <source>
        <dbReference type="Proteomes" id="UP000282211"/>
    </source>
</evidence>
<dbReference type="PANTHER" id="PTHR48086">
    <property type="entry name" value="SODIUM/PROLINE SYMPORTER-RELATED"/>
    <property type="match status" value="1"/>
</dbReference>
<evidence type="ECO:0000256" key="8">
    <source>
        <dbReference type="ARBA" id="ARBA00023053"/>
    </source>
</evidence>
<feature type="transmembrane region" description="Helical" evidence="14">
    <location>
        <begin position="279"/>
        <end position="300"/>
    </location>
</feature>
<feature type="transmembrane region" description="Helical" evidence="14">
    <location>
        <begin position="454"/>
        <end position="471"/>
    </location>
</feature>
<dbReference type="PROSITE" id="PS50283">
    <property type="entry name" value="NA_SOLUT_SYMP_3"/>
    <property type="match status" value="1"/>
</dbReference>
<feature type="transmembrane region" description="Helical" evidence="14">
    <location>
        <begin position="231"/>
        <end position="258"/>
    </location>
</feature>
<dbReference type="RefSeq" id="WP_121099861.1">
    <property type="nucleotide sequence ID" value="NZ_RBII01000001.1"/>
</dbReference>
<feature type="transmembrane region" description="Helical" evidence="14">
    <location>
        <begin position="128"/>
        <end position="147"/>
    </location>
</feature>
<dbReference type="CDD" id="cd11475">
    <property type="entry name" value="SLC5sbd_PutP"/>
    <property type="match status" value="1"/>
</dbReference>
<evidence type="ECO:0000256" key="14">
    <source>
        <dbReference type="RuleBase" id="RU366012"/>
    </source>
</evidence>
<dbReference type="GO" id="GO:0031402">
    <property type="term" value="F:sodium ion binding"/>
    <property type="evidence" value="ECO:0007669"/>
    <property type="project" value="UniProtKB-UniRule"/>
</dbReference>
<evidence type="ECO:0000256" key="7">
    <source>
        <dbReference type="ARBA" id="ARBA00022989"/>
    </source>
</evidence>
<dbReference type="Pfam" id="PF00474">
    <property type="entry name" value="SSF"/>
    <property type="match status" value="1"/>
</dbReference>